<reference evidence="2" key="5">
    <citation type="journal article" date="2021" name="G3 (Bethesda)">
        <title>Aegilops tauschii genome assembly Aet v5.0 features greater sequence contiguity and improved annotation.</title>
        <authorList>
            <person name="Wang L."/>
            <person name="Zhu T."/>
            <person name="Rodriguez J.C."/>
            <person name="Deal K.R."/>
            <person name="Dubcovsky J."/>
            <person name="McGuire P.E."/>
            <person name="Lux T."/>
            <person name="Spannagl M."/>
            <person name="Mayer K.F.X."/>
            <person name="Baldrich P."/>
            <person name="Meyers B.C."/>
            <person name="Huo N."/>
            <person name="Gu Y.Q."/>
            <person name="Zhou H."/>
            <person name="Devos K.M."/>
            <person name="Bennetzen J.L."/>
            <person name="Unver T."/>
            <person name="Budak H."/>
            <person name="Gulick P.J."/>
            <person name="Galiba G."/>
            <person name="Kalapos B."/>
            <person name="Nelson D.R."/>
            <person name="Li P."/>
            <person name="You F.M."/>
            <person name="Luo M.C."/>
            <person name="Dvorak J."/>
        </authorList>
    </citation>
    <scope>NUCLEOTIDE SEQUENCE [LARGE SCALE GENOMIC DNA]</scope>
    <source>
        <strain evidence="2">cv. AL8/78</strain>
    </source>
</reference>
<dbReference type="Gramene" id="AET1Gv20429100.5">
    <property type="protein sequence ID" value="AET1Gv20429100.5"/>
    <property type="gene ID" value="AET1Gv20429100"/>
</dbReference>
<evidence type="ECO:0000313" key="2">
    <source>
        <dbReference type="EnsemblPlants" id="AET1Gv20429100.5"/>
    </source>
</evidence>
<protein>
    <submittedName>
        <fullName evidence="2">Uncharacterized protein</fullName>
    </submittedName>
</protein>
<dbReference type="Proteomes" id="UP000015105">
    <property type="component" value="Chromosome 1D"/>
</dbReference>
<feature type="region of interest" description="Disordered" evidence="1">
    <location>
        <begin position="1"/>
        <end position="33"/>
    </location>
</feature>
<reference evidence="3" key="1">
    <citation type="journal article" date="2014" name="Science">
        <title>Ancient hybridizations among the ancestral genomes of bread wheat.</title>
        <authorList>
            <consortium name="International Wheat Genome Sequencing Consortium,"/>
            <person name="Marcussen T."/>
            <person name="Sandve S.R."/>
            <person name="Heier L."/>
            <person name="Spannagl M."/>
            <person name="Pfeifer M."/>
            <person name="Jakobsen K.S."/>
            <person name="Wulff B.B."/>
            <person name="Steuernagel B."/>
            <person name="Mayer K.F."/>
            <person name="Olsen O.A."/>
        </authorList>
    </citation>
    <scope>NUCLEOTIDE SEQUENCE [LARGE SCALE GENOMIC DNA]</scope>
    <source>
        <strain evidence="3">cv. AL8/78</strain>
    </source>
</reference>
<reference evidence="2" key="4">
    <citation type="submission" date="2019-03" db="UniProtKB">
        <authorList>
            <consortium name="EnsemblPlants"/>
        </authorList>
    </citation>
    <scope>IDENTIFICATION</scope>
</reference>
<dbReference type="AlphaFoldDB" id="A0A452YJA1"/>
<name>A0A452YJA1_AEGTS</name>
<reference evidence="3" key="2">
    <citation type="journal article" date="2017" name="Nat. Plants">
        <title>The Aegilops tauschii genome reveals multiple impacts of transposons.</title>
        <authorList>
            <person name="Zhao G."/>
            <person name="Zou C."/>
            <person name="Li K."/>
            <person name="Wang K."/>
            <person name="Li T."/>
            <person name="Gao L."/>
            <person name="Zhang X."/>
            <person name="Wang H."/>
            <person name="Yang Z."/>
            <person name="Liu X."/>
            <person name="Jiang W."/>
            <person name="Mao L."/>
            <person name="Kong X."/>
            <person name="Jiao Y."/>
            <person name="Jia J."/>
        </authorList>
    </citation>
    <scope>NUCLEOTIDE SEQUENCE [LARGE SCALE GENOMIC DNA]</scope>
    <source>
        <strain evidence="3">cv. AL8/78</strain>
    </source>
</reference>
<evidence type="ECO:0000256" key="1">
    <source>
        <dbReference type="SAM" id="MobiDB-lite"/>
    </source>
</evidence>
<feature type="compositionally biased region" description="Low complexity" evidence="1">
    <location>
        <begin position="12"/>
        <end position="22"/>
    </location>
</feature>
<accession>A0A452YJA1</accession>
<sequence>QSLPPPKLNPVTARSGSATRPSSSPPTPRVRRGGARLPVLLRLYPILSRPRLSPSHTQHLAIEQQANFVTVIKESEIA</sequence>
<dbReference type="EnsemblPlants" id="AET1Gv20429100.5">
    <property type="protein sequence ID" value="AET1Gv20429100.5"/>
    <property type="gene ID" value="AET1Gv20429100"/>
</dbReference>
<reference evidence="2" key="3">
    <citation type="journal article" date="2017" name="Nature">
        <title>Genome sequence of the progenitor of the wheat D genome Aegilops tauschii.</title>
        <authorList>
            <person name="Luo M.C."/>
            <person name="Gu Y.Q."/>
            <person name="Puiu D."/>
            <person name="Wang H."/>
            <person name="Twardziok S.O."/>
            <person name="Deal K.R."/>
            <person name="Huo N."/>
            <person name="Zhu T."/>
            <person name="Wang L."/>
            <person name="Wang Y."/>
            <person name="McGuire P.E."/>
            <person name="Liu S."/>
            <person name="Long H."/>
            <person name="Ramasamy R.K."/>
            <person name="Rodriguez J.C."/>
            <person name="Van S.L."/>
            <person name="Yuan L."/>
            <person name="Wang Z."/>
            <person name="Xia Z."/>
            <person name="Xiao L."/>
            <person name="Anderson O.D."/>
            <person name="Ouyang S."/>
            <person name="Liang Y."/>
            <person name="Zimin A.V."/>
            <person name="Pertea G."/>
            <person name="Qi P."/>
            <person name="Bennetzen J.L."/>
            <person name="Dai X."/>
            <person name="Dawson M.W."/>
            <person name="Muller H.G."/>
            <person name="Kugler K."/>
            <person name="Rivarola-Duarte L."/>
            <person name="Spannagl M."/>
            <person name="Mayer K.F.X."/>
            <person name="Lu F.H."/>
            <person name="Bevan M.W."/>
            <person name="Leroy P."/>
            <person name="Li P."/>
            <person name="You F.M."/>
            <person name="Sun Q."/>
            <person name="Liu Z."/>
            <person name="Lyons E."/>
            <person name="Wicker T."/>
            <person name="Salzberg S.L."/>
            <person name="Devos K.M."/>
            <person name="Dvorak J."/>
        </authorList>
    </citation>
    <scope>NUCLEOTIDE SEQUENCE [LARGE SCALE GENOMIC DNA]</scope>
    <source>
        <strain evidence="2">cv. AL8/78</strain>
    </source>
</reference>
<proteinExistence type="predicted"/>
<organism evidence="2 3">
    <name type="scientific">Aegilops tauschii subsp. strangulata</name>
    <name type="common">Goatgrass</name>
    <dbReference type="NCBI Taxonomy" id="200361"/>
    <lineage>
        <taxon>Eukaryota</taxon>
        <taxon>Viridiplantae</taxon>
        <taxon>Streptophyta</taxon>
        <taxon>Embryophyta</taxon>
        <taxon>Tracheophyta</taxon>
        <taxon>Spermatophyta</taxon>
        <taxon>Magnoliopsida</taxon>
        <taxon>Liliopsida</taxon>
        <taxon>Poales</taxon>
        <taxon>Poaceae</taxon>
        <taxon>BOP clade</taxon>
        <taxon>Pooideae</taxon>
        <taxon>Triticodae</taxon>
        <taxon>Triticeae</taxon>
        <taxon>Triticinae</taxon>
        <taxon>Aegilops</taxon>
    </lineage>
</organism>
<keyword evidence="3" id="KW-1185">Reference proteome</keyword>
<evidence type="ECO:0000313" key="3">
    <source>
        <dbReference type="Proteomes" id="UP000015105"/>
    </source>
</evidence>